<evidence type="ECO:0000259" key="13">
    <source>
        <dbReference type="PROSITE" id="PS50259"/>
    </source>
</evidence>
<reference evidence="15" key="1">
    <citation type="submission" date="2025-08" db="UniProtKB">
        <authorList>
            <consortium name="RefSeq"/>
        </authorList>
    </citation>
    <scope>IDENTIFICATION</scope>
    <source>
        <tissue evidence="15">Testes</tissue>
    </source>
</reference>
<feature type="region of interest" description="Disordered" evidence="11">
    <location>
        <begin position="951"/>
        <end position="976"/>
    </location>
</feature>
<keyword evidence="4" id="KW-0732">Signal</keyword>
<feature type="transmembrane region" description="Helical" evidence="12">
    <location>
        <begin position="812"/>
        <end position="833"/>
    </location>
</feature>
<dbReference type="GeneID" id="100368557"/>
<keyword evidence="14" id="KW-1185">Reference proteome</keyword>
<accession>A0ABM0GK31</accession>
<dbReference type="PRINTS" id="PR00592">
    <property type="entry name" value="CASENSINGR"/>
</dbReference>
<name>A0ABM0GK31_SACKO</name>
<dbReference type="SUPFAM" id="SSF53822">
    <property type="entry name" value="Periplasmic binding protein-like I"/>
    <property type="match status" value="1"/>
</dbReference>
<dbReference type="InterPro" id="IPR000068">
    <property type="entry name" value="GPCR_3_Ca_sens_rcpt-rel"/>
</dbReference>
<keyword evidence="9" id="KW-0325">Glycoprotein</keyword>
<organism evidence="14 15">
    <name type="scientific">Saccoglossus kowalevskii</name>
    <name type="common">Acorn worm</name>
    <dbReference type="NCBI Taxonomy" id="10224"/>
    <lineage>
        <taxon>Eukaryota</taxon>
        <taxon>Metazoa</taxon>
        <taxon>Hemichordata</taxon>
        <taxon>Enteropneusta</taxon>
        <taxon>Harrimaniidae</taxon>
        <taxon>Saccoglossus</taxon>
    </lineage>
</organism>
<evidence type="ECO:0000256" key="10">
    <source>
        <dbReference type="ARBA" id="ARBA00023224"/>
    </source>
</evidence>
<dbReference type="Proteomes" id="UP000694865">
    <property type="component" value="Unplaced"/>
</dbReference>
<dbReference type="InterPro" id="IPR017978">
    <property type="entry name" value="GPCR_3_C"/>
</dbReference>
<evidence type="ECO:0000256" key="9">
    <source>
        <dbReference type="ARBA" id="ARBA00023180"/>
    </source>
</evidence>
<dbReference type="CDD" id="cd13953">
    <property type="entry name" value="7tm_classC_mGluR-like"/>
    <property type="match status" value="1"/>
</dbReference>
<evidence type="ECO:0000256" key="3">
    <source>
        <dbReference type="ARBA" id="ARBA00022692"/>
    </source>
</evidence>
<feature type="transmembrane region" description="Helical" evidence="12">
    <location>
        <begin position="718"/>
        <end position="737"/>
    </location>
</feature>
<keyword evidence="2" id="KW-1003">Cell membrane</keyword>
<dbReference type="RefSeq" id="XP_002731604.1">
    <property type="nucleotide sequence ID" value="XM_002731558.1"/>
</dbReference>
<comment type="subcellular location">
    <subcellularLocation>
        <location evidence="1">Cell membrane</location>
        <topology evidence="1">Multi-pass membrane protein</topology>
    </subcellularLocation>
</comment>
<protein>
    <submittedName>
        <fullName evidence="15">Extracellular calcium-sensing receptor-like</fullName>
    </submittedName>
</protein>
<keyword evidence="10" id="KW-0807">Transducer</keyword>
<evidence type="ECO:0000256" key="4">
    <source>
        <dbReference type="ARBA" id="ARBA00022729"/>
    </source>
</evidence>
<dbReference type="InterPro" id="IPR038550">
    <property type="entry name" value="GPCR_3_9-Cys_sf"/>
</dbReference>
<feature type="transmembrane region" description="Helical" evidence="12">
    <location>
        <begin position="877"/>
        <end position="901"/>
    </location>
</feature>
<feature type="domain" description="G-protein coupled receptors family 3 profile" evidence="13">
    <location>
        <begin position="652"/>
        <end position="915"/>
    </location>
</feature>
<dbReference type="PANTHER" id="PTHR24061">
    <property type="entry name" value="CALCIUM-SENSING RECEPTOR-RELATED"/>
    <property type="match status" value="1"/>
</dbReference>
<dbReference type="InterPro" id="IPR000337">
    <property type="entry name" value="GPCR_3"/>
</dbReference>
<keyword evidence="8" id="KW-0675">Receptor</keyword>
<evidence type="ECO:0000256" key="7">
    <source>
        <dbReference type="ARBA" id="ARBA00023136"/>
    </source>
</evidence>
<dbReference type="InterPro" id="IPR028082">
    <property type="entry name" value="Peripla_BP_I"/>
</dbReference>
<evidence type="ECO:0000256" key="6">
    <source>
        <dbReference type="ARBA" id="ARBA00023040"/>
    </source>
</evidence>
<keyword evidence="7 12" id="KW-0472">Membrane</keyword>
<evidence type="ECO:0000256" key="2">
    <source>
        <dbReference type="ARBA" id="ARBA00022475"/>
    </source>
</evidence>
<dbReference type="PRINTS" id="PR00248">
    <property type="entry name" value="GPCRMGR"/>
</dbReference>
<dbReference type="Gene3D" id="3.40.50.2300">
    <property type="match status" value="2"/>
</dbReference>
<feature type="compositionally biased region" description="Basic and acidic residues" evidence="11">
    <location>
        <begin position="951"/>
        <end position="961"/>
    </location>
</feature>
<evidence type="ECO:0000313" key="14">
    <source>
        <dbReference type="Proteomes" id="UP000694865"/>
    </source>
</evidence>
<evidence type="ECO:0000256" key="11">
    <source>
        <dbReference type="SAM" id="MobiDB-lite"/>
    </source>
</evidence>
<sequence>MTASQFNILVNHRITCMILYVYLVLYAGASIVVRHDGDFIIGGLFNLHSSTYIVDDTLSRGPIEETCVGFSWGGFLRSQVMTYAVDEINNRSDILCNITLGYDIRDVCSSTSKSLSETFDLMVRNEVQVGAVIGAGGSDTTMAVAELLSVYNVPMLSYAATTSMLDDPVKYKSFLRTVPNDIHQANAMVELVTSFDDWNWVGIIGIDNFYGRPATAEFEVLAKKRGVCIALYELILPNCSDDIVDDVIDKIYENPSAKVIVAFLYWDEISRIVQRMALRNITDRILVASEAWSMSTSIASTELERQVTEGSLGVVLPARNIPGFYDYINKLNPFNENNILVSAAWETAFNCSMPMTAKETRPTTQGGARNNTAEIMTSSVESHIQHSGYITHIPTTVYCSGEESFSTHLNDSLSSSAFLYRVYLAVYAIAHALDDITRCEYPDGLLSGGTCPDVWNLKPWQLLKYLQNVNFTDVFGHHISFDDDGGVGGVYDIVNWQNGNTKVPAKCALMDDGQSDMSNCEPSWDENDSILVDESKEHPEYIQVVKIGRYDHRQISMNNGLQINHGDITWKNSCKTIPTSRCSAPCDPGKRKGILSGFPTCCYECITCSEGTITNDTDSTDCTKCPEGTWPNDEQTMCKDKYLEYLAWDNPEAIACMVLAGLGILATVIVMATFLKFRNTPVVKASNRELSLLFMGSLIVCFLSVFSCMGEPTNTQCVIQVPLRSLSFTMCVSILLVKTHQIMTVFESKVPRAGRCLFKAQLQVFVVLVLTAGQGIVVFLWLCLNPPKAVYFPNIAKEVIYLECDSDFSAPILVMFAYTWVIAAVCLGFAFRTRKLPENFNESKFITFAMVIYFMAWLTYFPSYFGTNGRFKALCQVILLLASSYAMLLCILIPKCFVILFKPHLNTTEYVRSTTLSHANRRASAVMDTRRRKSMINPVLTSTENIEDGENCLHVDTDNDGKSTQSPSEPNHNQHRHHCRQLFGENNEFTLSQVVICHHDTELDSKVNVFRVRIIPPSPQSHISRTTMCPASARDSIELVASHGLDNPTFS</sequence>
<feature type="transmembrane region" description="Helical" evidence="12">
    <location>
        <begin position="845"/>
        <end position="865"/>
    </location>
</feature>
<keyword evidence="3 12" id="KW-0812">Transmembrane</keyword>
<evidence type="ECO:0000313" key="15">
    <source>
        <dbReference type="RefSeq" id="XP_002731604.1"/>
    </source>
</evidence>
<evidence type="ECO:0000256" key="5">
    <source>
        <dbReference type="ARBA" id="ARBA00022989"/>
    </source>
</evidence>
<dbReference type="Pfam" id="PF01094">
    <property type="entry name" value="ANF_receptor"/>
    <property type="match status" value="1"/>
</dbReference>
<feature type="compositionally biased region" description="Polar residues" evidence="11">
    <location>
        <begin position="962"/>
        <end position="971"/>
    </location>
</feature>
<evidence type="ECO:0000256" key="1">
    <source>
        <dbReference type="ARBA" id="ARBA00004651"/>
    </source>
</evidence>
<keyword evidence="5 12" id="KW-1133">Transmembrane helix</keyword>
<dbReference type="Pfam" id="PF07562">
    <property type="entry name" value="NCD3G"/>
    <property type="match status" value="1"/>
</dbReference>
<evidence type="ECO:0000256" key="12">
    <source>
        <dbReference type="SAM" id="Phobius"/>
    </source>
</evidence>
<gene>
    <name evidence="15" type="primary">LOC100368557</name>
</gene>
<keyword evidence="6" id="KW-0297">G-protein coupled receptor</keyword>
<feature type="transmembrane region" description="Helical" evidence="12">
    <location>
        <begin position="689"/>
        <end position="706"/>
    </location>
</feature>
<evidence type="ECO:0000256" key="8">
    <source>
        <dbReference type="ARBA" id="ARBA00023170"/>
    </source>
</evidence>
<dbReference type="InterPro" id="IPR011500">
    <property type="entry name" value="GPCR_3_9-Cys_dom"/>
</dbReference>
<feature type="transmembrane region" description="Helical" evidence="12">
    <location>
        <begin position="657"/>
        <end position="677"/>
    </location>
</feature>
<proteinExistence type="predicted"/>
<dbReference type="Gene3D" id="2.10.50.30">
    <property type="entry name" value="GPCR, family 3, nine cysteines domain"/>
    <property type="match status" value="1"/>
</dbReference>
<dbReference type="PROSITE" id="PS50259">
    <property type="entry name" value="G_PROTEIN_RECEP_F3_4"/>
    <property type="match status" value="1"/>
</dbReference>
<feature type="transmembrane region" description="Helical" evidence="12">
    <location>
        <begin position="758"/>
        <end position="782"/>
    </location>
</feature>
<dbReference type="InterPro" id="IPR001828">
    <property type="entry name" value="ANF_lig-bd_rcpt"/>
</dbReference>
<dbReference type="Pfam" id="PF00003">
    <property type="entry name" value="7tm_3"/>
    <property type="match status" value="1"/>
</dbReference>
<dbReference type="PANTHER" id="PTHR24061:SF422">
    <property type="entry name" value="G-PROTEIN COUPLED RECEPTORS FAMILY 3 PROFILE DOMAIN-CONTAINING PROTEIN"/>
    <property type="match status" value="1"/>
</dbReference>